<evidence type="ECO:0000256" key="1">
    <source>
        <dbReference type="ARBA" id="ARBA00005953"/>
    </source>
</evidence>
<evidence type="ECO:0000313" key="3">
    <source>
        <dbReference type="EMBL" id="MFC4024059.1"/>
    </source>
</evidence>
<dbReference type="CDD" id="cd00586">
    <property type="entry name" value="4HBT"/>
    <property type="match status" value="1"/>
</dbReference>
<reference evidence="4" key="1">
    <citation type="journal article" date="2019" name="Int. J. Syst. Evol. Microbiol.">
        <title>The Global Catalogue of Microorganisms (GCM) 10K type strain sequencing project: providing services to taxonomists for standard genome sequencing and annotation.</title>
        <authorList>
            <consortium name="The Broad Institute Genomics Platform"/>
            <consortium name="The Broad Institute Genome Sequencing Center for Infectious Disease"/>
            <person name="Wu L."/>
            <person name="Ma J."/>
        </authorList>
    </citation>
    <scope>NUCLEOTIDE SEQUENCE [LARGE SCALE GENOMIC DNA]</scope>
    <source>
        <strain evidence="4">IBRC-M 10703</strain>
    </source>
</reference>
<keyword evidence="4" id="KW-1185">Reference proteome</keyword>
<dbReference type="InterPro" id="IPR029069">
    <property type="entry name" value="HotDog_dom_sf"/>
</dbReference>
<evidence type="ECO:0000256" key="2">
    <source>
        <dbReference type="ARBA" id="ARBA00022801"/>
    </source>
</evidence>
<comment type="similarity">
    <text evidence="1">Belongs to the 4-hydroxybenzoyl-CoA thioesterase family.</text>
</comment>
<protein>
    <submittedName>
        <fullName evidence="3">Acyl-CoA thioesterase</fullName>
        <ecNumber evidence="3">3.1.2.-</ecNumber>
    </submittedName>
</protein>
<dbReference type="PANTHER" id="PTHR31793:SF27">
    <property type="entry name" value="NOVEL THIOESTERASE SUPERFAMILY DOMAIN AND SAPOSIN A-TYPE DOMAIN CONTAINING PROTEIN (0610012H03RIK)"/>
    <property type="match status" value="1"/>
</dbReference>
<dbReference type="EC" id="3.1.2.-" evidence="3"/>
<name>A0ABV8H103_9BACI</name>
<dbReference type="SUPFAM" id="SSF54637">
    <property type="entry name" value="Thioesterase/thiol ester dehydrase-isomerase"/>
    <property type="match status" value="1"/>
</dbReference>
<dbReference type="RefSeq" id="WP_379496549.1">
    <property type="nucleotide sequence ID" value="NZ_JBHSAO010000006.1"/>
</dbReference>
<dbReference type="PANTHER" id="PTHR31793">
    <property type="entry name" value="4-HYDROXYBENZOYL-COA THIOESTERASE FAMILY MEMBER"/>
    <property type="match status" value="1"/>
</dbReference>
<dbReference type="Gene3D" id="3.10.129.10">
    <property type="entry name" value="Hotdog Thioesterase"/>
    <property type="match status" value="1"/>
</dbReference>
<dbReference type="EMBL" id="JBHSAO010000006">
    <property type="protein sequence ID" value="MFC4024059.1"/>
    <property type="molecule type" value="Genomic_DNA"/>
</dbReference>
<sequence length="131" mass="15225">MSRFISEIKVDEEDLDIFNHVNNLVFIKYLERARFDWYNKHDFQIETLINKGLGFVLRNIEVSFIGEGRLGDVLTIETSPYKRGNTSFTMKQNISNQSGILITEAQTTSVMIDMNRRRPIPLIEEIGKHFG</sequence>
<dbReference type="GO" id="GO:0016787">
    <property type="term" value="F:hydrolase activity"/>
    <property type="evidence" value="ECO:0007669"/>
    <property type="project" value="UniProtKB-KW"/>
</dbReference>
<gene>
    <name evidence="3" type="ORF">ACFOUV_09655</name>
</gene>
<comment type="caution">
    <text evidence="3">The sequence shown here is derived from an EMBL/GenBank/DDBJ whole genome shotgun (WGS) entry which is preliminary data.</text>
</comment>
<keyword evidence="2 3" id="KW-0378">Hydrolase</keyword>
<accession>A0ABV8H103</accession>
<dbReference type="Proteomes" id="UP001595772">
    <property type="component" value="Unassembled WGS sequence"/>
</dbReference>
<dbReference type="Pfam" id="PF13279">
    <property type="entry name" value="4HBT_2"/>
    <property type="match status" value="1"/>
</dbReference>
<dbReference type="InterPro" id="IPR050563">
    <property type="entry name" value="4-hydroxybenzoyl-CoA_TE"/>
</dbReference>
<organism evidence="3 4">
    <name type="scientific">Oceanobacillus longus</name>
    <dbReference type="NCBI Taxonomy" id="930120"/>
    <lineage>
        <taxon>Bacteria</taxon>
        <taxon>Bacillati</taxon>
        <taxon>Bacillota</taxon>
        <taxon>Bacilli</taxon>
        <taxon>Bacillales</taxon>
        <taxon>Bacillaceae</taxon>
        <taxon>Oceanobacillus</taxon>
    </lineage>
</organism>
<evidence type="ECO:0000313" key="4">
    <source>
        <dbReference type="Proteomes" id="UP001595772"/>
    </source>
</evidence>
<proteinExistence type="inferred from homology"/>